<dbReference type="Gene3D" id="3.80.10.10">
    <property type="entry name" value="Ribonuclease Inhibitor"/>
    <property type="match status" value="2"/>
</dbReference>
<sequence>MDDRAIFLDIACFFNNMEENMLRTFLKDCGLNSILGLNMLLEKSLVAYNKTRIHMHDMLVQLGKTTVLDESHYDAGKRSRLWSQKDIDKVLGENEGGREIQGIVFKSPKPYQADWDENCFSDMKGLRLLVLQNVYLLHGLKSLPSALKVLVWEGYAMNALPHIAKSNELVSLMLPSSKLSQLWNNTQFLGKLRVMDLRHSKDLTTTPEFDRIPNLESLILEGCVSLDQVHESLGKHKKLVNVDFTGCKNLTALPSKLWMNSLETLILTDCIKLENLPEFDENMRSLSMLHLENTAIEELPPSLGFLTSLSVLNLKGCNNLVSFPNTMCNLKSFRIFNISLCSQIQRFPENLNEHVHLEELHAGATAITEIPSYINEFNNLKILSFQRCRGRGSISSTLPLPLPPSFSGLSLLTELDLAFCNLHDESITSGFNCLSSLWKLNLMGNHFVNLPVGCMSNLLKLEQLNLSYCFWLQSLPHIPPKLHQLFAIHCYSMKPLLDQQLWNLFASHHFQNYNTPNAGVDFIFLMNENEIPSWFVNRRYHCEDSVQSMCNKSISITMEIPHDDSHDWSGIAVCLVLEELLPESMCLRSIYWYFKSPEYEGYTGRTYFKFYDGSDNSKVFIGFFPFTDSNCWRHLIGGVNQKLKLTMYCKNETTLNGAPLTPEEEDGVVGIRDCGWRLLCKQDFEIWHKTMGDCNASTSSASAVASTSASSREIEVISSDDFHYESVTEVSSENNQCQEKHEEQYANETEEPNESASASVSSREIEDFHNKSMTEVNNENNQCQDKLEEQYANETEEPKSFLRTCFTFFMAFCDKDMNGSR</sequence>
<keyword evidence="7" id="KW-1185">Reference proteome</keyword>
<protein>
    <submittedName>
        <fullName evidence="6">Putative leucine-rich repeat domain, L domain-containing protein</fullName>
    </submittedName>
</protein>
<dbReference type="InterPro" id="IPR058192">
    <property type="entry name" value="WHD_ROQ1-like"/>
</dbReference>
<dbReference type="Proteomes" id="UP000447434">
    <property type="component" value="Chromosome 4"/>
</dbReference>
<keyword evidence="2" id="KW-0611">Plant defense</keyword>
<evidence type="ECO:0000256" key="3">
    <source>
        <dbReference type="SAM" id="MobiDB-lite"/>
    </source>
</evidence>
<dbReference type="PANTHER" id="PTHR11017:SF385">
    <property type="entry name" value="DISEASE RESISTANCE PROTEIN (TIR-NBS-LRR CLASS)-RELATED"/>
    <property type="match status" value="1"/>
</dbReference>
<comment type="caution">
    <text evidence="6">The sequence shown here is derived from an EMBL/GenBank/DDBJ whole genome shotgun (WGS) entry which is preliminary data.</text>
</comment>
<dbReference type="Pfam" id="PF23286">
    <property type="entry name" value="LRR_13"/>
    <property type="match status" value="1"/>
</dbReference>
<evidence type="ECO:0000259" key="5">
    <source>
        <dbReference type="Pfam" id="PF23286"/>
    </source>
</evidence>
<evidence type="ECO:0000313" key="6">
    <source>
        <dbReference type="EMBL" id="KAE9614773.1"/>
    </source>
</evidence>
<dbReference type="SUPFAM" id="SSF52058">
    <property type="entry name" value="L domain-like"/>
    <property type="match status" value="1"/>
</dbReference>
<name>A0A6A4QM68_LUPAL</name>
<feature type="domain" description="Disease resistance protein Roq1-like winged-helix" evidence="4">
    <location>
        <begin position="2"/>
        <end position="69"/>
    </location>
</feature>
<keyword evidence="1" id="KW-0677">Repeat</keyword>
<dbReference type="Pfam" id="PF23282">
    <property type="entry name" value="WHD_ROQ1"/>
    <property type="match status" value="1"/>
</dbReference>
<reference evidence="7" key="1">
    <citation type="journal article" date="2020" name="Nat. Commun.">
        <title>Genome sequence of the cluster root forming white lupin.</title>
        <authorList>
            <person name="Hufnagel B."/>
            <person name="Marques A."/>
            <person name="Soriano A."/>
            <person name="Marques L."/>
            <person name="Divol F."/>
            <person name="Doumas P."/>
            <person name="Sallet E."/>
            <person name="Mancinotti D."/>
            <person name="Carrere S."/>
            <person name="Marande W."/>
            <person name="Arribat S."/>
            <person name="Keller J."/>
            <person name="Huneau C."/>
            <person name="Blein T."/>
            <person name="Aime D."/>
            <person name="Laguerre M."/>
            <person name="Taylor J."/>
            <person name="Schubert V."/>
            <person name="Nelson M."/>
            <person name="Geu-Flores F."/>
            <person name="Crespi M."/>
            <person name="Gallardo-Guerrero K."/>
            <person name="Delaux P.-M."/>
            <person name="Salse J."/>
            <person name="Berges H."/>
            <person name="Guyot R."/>
            <person name="Gouzy J."/>
            <person name="Peret B."/>
        </authorList>
    </citation>
    <scope>NUCLEOTIDE SEQUENCE [LARGE SCALE GENOMIC DNA]</scope>
    <source>
        <strain evidence="7">cv. Amiga</strain>
    </source>
</reference>
<dbReference type="GO" id="GO:0006952">
    <property type="term" value="P:defense response"/>
    <property type="evidence" value="ECO:0007669"/>
    <property type="project" value="InterPro"/>
</dbReference>
<evidence type="ECO:0000313" key="7">
    <source>
        <dbReference type="Proteomes" id="UP000447434"/>
    </source>
</evidence>
<accession>A0A6A4QM68</accession>
<organism evidence="6 7">
    <name type="scientific">Lupinus albus</name>
    <name type="common">White lupine</name>
    <name type="synonym">Lupinus termis</name>
    <dbReference type="NCBI Taxonomy" id="3870"/>
    <lineage>
        <taxon>Eukaryota</taxon>
        <taxon>Viridiplantae</taxon>
        <taxon>Streptophyta</taxon>
        <taxon>Embryophyta</taxon>
        <taxon>Tracheophyta</taxon>
        <taxon>Spermatophyta</taxon>
        <taxon>Magnoliopsida</taxon>
        <taxon>eudicotyledons</taxon>
        <taxon>Gunneridae</taxon>
        <taxon>Pentapetalae</taxon>
        <taxon>rosids</taxon>
        <taxon>fabids</taxon>
        <taxon>Fabales</taxon>
        <taxon>Fabaceae</taxon>
        <taxon>Papilionoideae</taxon>
        <taxon>50 kb inversion clade</taxon>
        <taxon>genistoids sensu lato</taxon>
        <taxon>core genistoids</taxon>
        <taxon>Genisteae</taxon>
        <taxon>Lupinus</taxon>
    </lineage>
</organism>
<gene>
    <name evidence="6" type="ORF">Lalb_Chr04g0248231</name>
</gene>
<dbReference type="InterPro" id="IPR044974">
    <property type="entry name" value="Disease_R_plants"/>
</dbReference>
<evidence type="ECO:0000256" key="2">
    <source>
        <dbReference type="ARBA" id="ARBA00022821"/>
    </source>
</evidence>
<dbReference type="AlphaFoldDB" id="A0A6A4QM68"/>
<dbReference type="PANTHER" id="PTHR11017">
    <property type="entry name" value="LEUCINE-RICH REPEAT-CONTAINING PROTEIN"/>
    <property type="match status" value="1"/>
</dbReference>
<evidence type="ECO:0000256" key="1">
    <source>
        <dbReference type="ARBA" id="ARBA00022737"/>
    </source>
</evidence>
<evidence type="ECO:0000259" key="4">
    <source>
        <dbReference type="Pfam" id="PF23282"/>
    </source>
</evidence>
<dbReference type="InterPro" id="IPR032675">
    <property type="entry name" value="LRR_dom_sf"/>
</dbReference>
<feature type="domain" description="Disease resistance protein RPS4B/Roq1-like leucine-rich repeats" evidence="5">
    <location>
        <begin position="259"/>
        <end position="345"/>
    </location>
</feature>
<dbReference type="EMBL" id="WOCE01000004">
    <property type="protein sequence ID" value="KAE9614773.1"/>
    <property type="molecule type" value="Genomic_DNA"/>
</dbReference>
<dbReference type="OrthoDB" id="1436413at2759"/>
<feature type="region of interest" description="Disordered" evidence="3">
    <location>
        <begin position="730"/>
        <end position="765"/>
    </location>
</feature>
<dbReference type="InterPro" id="IPR058546">
    <property type="entry name" value="RPS4B/Roq1-like_LRR"/>
</dbReference>
<proteinExistence type="predicted"/>